<keyword evidence="3" id="KW-0547">Nucleotide-binding</keyword>
<evidence type="ECO:0000256" key="2">
    <source>
        <dbReference type="ARBA" id="ARBA00022723"/>
    </source>
</evidence>
<keyword evidence="5" id="KW-0460">Magnesium</keyword>
<dbReference type="SUPFAM" id="SSF81660">
    <property type="entry name" value="Metal cation-transporting ATPase, ATP-binding domain N"/>
    <property type="match status" value="1"/>
</dbReference>
<evidence type="ECO:0000256" key="4">
    <source>
        <dbReference type="ARBA" id="ARBA00022840"/>
    </source>
</evidence>
<dbReference type="PANTHER" id="PTHR45630:SF7">
    <property type="entry name" value="ENDOPLASMIC RETICULUM TRANSMEMBRANE HELIX TRANSLOCASE"/>
    <property type="match status" value="1"/>
</dbReference>
<gene>
    <name evidence="7" type="ORF">SMN809_LOCUS79510</name>
</gene>
<dbReference type="GO" id="GO:0019829">
    <property type="term" value="F:ATPase-coupled monoatomic cation transmembrane transporter activity"/>
    <property type="evidence" value="ECO:0007669"/>
    <property type="project" value="TreeGrafter"/>
</dbReference>
<keyword evidence="2" id="KW-0479">Metal-binding</keyword>
<dbReference type="GO" id="GO:0005524">
    <property type="term" value="F:ATP binding"/>
    <property type="evidence" value="ECO:0007669"/>
    <property type="project" value="UniProtKB-KW"/>
</dbReference>
<comment type="caution">
    <text evidence="7">The sequence shown here is derived from an EMBL/GenBank/DDBJ whole genome shotgun (WGS) entry which is preliminary data.</text>
</comment>
<evidence type="ECO:0000256" key="1">
    <source>
        <dbReference type="ARBA" id="ARBA00004141"/>
    </source>
</evidence>
<organism evidence="7 8">
    <name type="scientific">Rotaria magnacalcarata</name>
    <dbReference type="NCBI Taxonomy" id="392030"/>
    <lineage>
        <taxon>Eukaryota</taxon>
        <taxon>Metazoa</taxon>
        <taxon>Spiralia</taxon>
        <taxon>Gnathifera</taxon>
        <taxon>Rotifera</taxon>
        <taxon>Eurotatoria</taxon>
        <taxon>Bdelloidea</taxon>
        <taxon>Philodinida</taxon>
        <taxon>Philodinidae</taxon>
        <taxon>Rotaria</taxon>
    </lineage>
</organism>
<evidence type="ECO:0000256" key="6">
    <source>
        <dbReference type="ARBA" id="ARBA00022967"/>
    </source>
</evidence>
<proteinExistence type="predicted"/>
<reference evidence="7" key="1">
    <citation type="submission" date="2021-02" db="EMBL/GenBank/DDBJ databases">
        <authorList>
            <person name="Nowell W R."/>
        </authorList>
    </citation>
    <scope>NUCLEOTIDE SEQUENCE</scope>
</reference>
<dbReference type="PANTHER" id="PTHR45630">
    <property type="entry name" value="CATION-TRANSPORTING ATPASE-RELATED"/>
    <property type="match status" value="1"/>
</dbReference>
<evidence type="ECO:0000256" key="3">
    <source>
        <dbReference type="ARBA" id="ARBA00022741"/>
    </source>
</evidence>
<dbReference type="InterPro" id="IPR023299">
    <property type="entry name" value="ATPase_P-typ_cyto_dom_N"/>
</dbReference>
<dbReference type="Gene3D" id="3.40.1110.10">
    <property type="entry name" value="Calcium-transporting ATPase, cytoplasmic domain N"/>
    <property type="match status" value="1"/>
</dbReference>
<dbReference type="AlphaFoldDB" id="A0A8S3J779"/>
<evidence type="ECO:0000313" key="8">
    <source>
        <dbReference type="Proteomes" id="UP000676336"/>
    </source>
</evidence>
<keyword evidence="4" id="KW-0067">ATP-binding</keyword>
<protein>
    <submittedName>
        <fullName evidence="7">Uncharacterized protein</fullName>
    </submittedName>
</protein>
<evidence type="ECO:0000313" key="7">
    <source>
        <dbReference type="EMBL" id="CAF5215227.1"/>
    </source>
</evidence>
<dbReference type="GO" id="GO:0046872">
    <property type="term" value="F:metal ion binding"/>
    <property type="evidence" value="ECO:0007669"/>
    <property type="project" value="UniProtKB-KW"/>
</dbReference>
<feature type="non-terminal residue" evidence="7">
    <location>
        <position position="1"/>
    </location>
</feature>
<dbReference type="GO" id="GO:0006874">
    <property type="term" value="P:intracellular calcium ion homeostasis"/>
    <property type="evidence" value="ECO:0007669"/>
    <property type="project" value="TreeGrafter"/>
</dbReference>
<name>A0A8S3J779_9BILA</name>
<dbReference type="InterPro" id="IPR006544">
    <property type="entry name" value="P-type_TPase_V"/>
</dbReference>
<sequence>FSTIPERYDEIYLRLSRQGARVLALGHRSLGVLSNQQLREQYPTRNSVECNLDFCGFVVLSCPLKPDSKAMIRELRHSSHHNASEDHGSLLIETSQVKDFLLDFEW</sequence>
<dbReference type="GO" id="GO:0005789">
    <property type="term" value="C:endoplasmic reticulum membrane"/>
    <property type="evidence" value="ECO:0007669"/>
    <property type="project" value="TreeGrafter"/>
</dbReference>
<dbReference type="EMBL" id="CAJOBI010342710">
    <property type="protein sequence ID" value="CAF5215227.1"/>
    <property type="molecule type" value="Genomic_DNA"/>
</dbReference>
<dbReference type="Proteomes" id="UP000676336">
    <property type="component" value="Unassembled WGS sequence"/>
</dbReference>
<comment type="subcellular location">
    <subcellularLocation>
        <location evidence="1">Membrane</location>
        <topology evidence="1">Multi-pass membrane protein</topology>
    </subcellularLocation>
</comment>
<keyword evidence="6" id="KW-1278">Translocase</keyword>
<evidence type="ECO:0000256" key="5">
    <source>
        <dbReference type="ARBA" id="ARBA00022842"/>
    </source>
</evidence>
<dbReference type="GO" id="GO:0015662">
    <property type="term" value="F:P-type ion transporter activity"/>
    <property type="evidence" value="ECO:0007669"/>
    <property type="project" value="TreeGrafter"/>
</dbReference>
<accession>A0A8S3J779</accession>